<dbReference type="GO" id="GO:0016757">
    <property type="term" value="F:glycosyltransferase activity"/>
    <property type="evidence" value="ECO:0007669"/>
    <property type="project" value="UniProtKB-ARBA"/>
</dbReference>
<dbReference type="SUPFAM" id="SSF53756">
    <property type="entry name" value="UDP-Glycosyltransferase/glycogen phosphorylase"/>
    <property type="match status" value="1"/>
</dbReference>
<keyword evidence="3" id="KW-1185">Reference proteome</keyword>
<name>A0A8J6U0L3_9FLAO</name>
<dbReference type="CDD" id="cd03801">
    <property type="entry name" value="GT4_PimA-like"/>
    <property type="match status" value="1"/>
</dbReference>
<evidence type="ECO:0000313" key="2">
    <source>
        <dbReference type="EMBL" id="MBC9813373.1"/>
    </source>
</evidence>
<dbReference type="RefSeq" id="WP_216714529.1">
    <property type="nucleotide sequence ID" value="NZ_JACVEL010000009.1"/>
</dbReference>
<proteinExistence type="predicted"/>
<accession>A0A8J6U0L3</accession>
<feature type="domain" description="Glycosyltransferase subfamily 4-like N-terminal" evidence="1">
    <location>
        <begin position="17"/>
        <end position="211"/>
    </location>
</feature>
<dbReference type="AlphaFoldDB" id="A0A8J6U0L3"/>
<organism evidence="2 3">
    <name type="scientific">Taishania pollutisoli</name>
    <dbReference type="NCBI Taxonomy" id="2766479"/>
    <lineage>
        <taxon>Bacteria</taxon>
        <taxon>Pseudomonadati</taxon>
        <taxon>Bacteroidota</taxon>
        <taxon>Flavobacteriia</taxon>
        <taxon>Flavobacteriales</taxon>
        <taxon>Crocinitomicaceae</taxon>
        <taxon>Taishania</taxon>
    </lineage>
</organism>
<dbReference type="PANTHER" id="PTHR12526:SF630">
    <property type="entry name" value="GLYCOSYLTRANSFERASE"/>
    <property type="match status" value="1"/>
</dbReference>
<protein>
    <submittedName>
        <fullName evidence="2">Glycosyltransferase family 4 protein</fullName>
    </submittedName>
</protein>
<reference evidence="2" key="1">
    <citation type="submission" date="2020-09" db="EMBL/GenBank/DDBJ databases">
        <title>Taishania pollutisoli gen. nov., sp. nov., Isolated from Tetrabromobisphenol A-Contaminated Soil.</title>
        <authorList>
            <person name="Chen Q."/>
        </authorList>
    </citation>
    <scope>NUCLEOTIDE SEQUENCE</scope>
    <source>
        <strain evidence="2">CZZ-1</strain>
    </source>
</reference>
<sequence>MRILHLTYRVPFPANDGGSIAISNMILGLSQNGCILDVVAINTPKHKQAEATENRTYNQYNVFVDTNISALKLMKNVAFGSIPYNVERFYSKAVADQLKTLLNEHHYDFIQLESAFTALYMDDIRKHTDVPVIIRTHNIEYLIWERLSVHEKNPLKKMFFKHLSKRLKKFETVYYSKADGIASITTDDRLRMLEMGVTSPISVVPAGIVLDKYVKYKGDRGKPTTIFSISSLDWMPNIEGLKWFLKQVWPQVTAAKPELELHIAGKATPQWLKELNQKNVVVHGFVDDSVAFMNAYQLMIVPLLSGSGMRVKIIEGFASGKCVISTSVGAEGIPYTHEENIVIADTVDEWVNAITSLLEKDEKRIAIEQKAQELVCREFENKSVTGKVIELYYQIKEDRSK</sequence>
<evidence type="ECO:0000259" key="1">
    <source>
        <dbReference type="Pfam" id="PF13439"/>
    </source>
</evidence>
<evidence type="ECO:0000313" key="3">
    <source>
        <dbReference type="Proteomes" id="UP000652681"/>
    </source>
</evidence>
<comment type="caution">
    <text evidence="2">The sequence shown here is derived from an EMBL/GenBank/DDBJ whole genome shotgun (WGS) entry which is preliminary data.</text>
</comment>
<dbReference type="Proteomes" id="UP000652681">
    <property type="component" value="Unassembled WGS sequence"/>
</dbReference>
<dbReference type="Pfam" id="PF13439">
    <property type="entry name" value="Glyco_transf_4"/>
    <property type="match status" value="1"/>
</dbReference>
<dbReference type="Gene3D" id="3.40.50.2000">
    <property type="entry name" value="Glycogen Phosphorylase B"/>
    <property type="match status" value="2"/>
</dbReference>
<dbReference type="PANTHER" id="PTHR12526">
    <property type="entry name" value="GLYCOSYLTRANSFERASE"/>
    <property type="match status" value="1"/>
</dbReference>
<gene>
    <name evidence="2" type="ORF">H9Y05_12920</name>
</gene>
<dbReference type="EMBL" id="JACVEL010000009">
    <property type="protein sequence ID" value="MBC9813373.1"/>
    <property type="molecule type" value="Genomic_DNA"/>
</dbReference>
<dbReference type="Pfam" id="PF13692">
    <property type="entry name" value="Glyco_trans_1_4"/>
    <property type="match status" value="1"/>
</dbReference>
<dbReference type="InterPro" id="IPR028098">
    <property type="entry name" value="Glyco_trans_4-like_N"/>
</dbReference>